<dbReference type="Gene3D" id="3.40.50.300">
    <property type="entry name" value="P-loop containing nucleotide triphosphate hydrolases"/>
    <property type="match status" value="1"/>
</dbReference>
<evidence type="ECO:0000256" key="6">
    <source>
        <dbReference type="PROSITE-ProRule" id="PRU00169"/>
    </source>
</evidence>
<dbReference type="PROSITE" id="PS50110">
    <property type="entry name" value="RESPONSE_REGULATORY"/>
    <property type="match status" value="1"/>
</dbReference>
<proteinExistence type="predicted"/>
<dbReference type="EMBL" id="JBHSEK010000010">
    <property type="protein sequence ID" value="MFC4490990.1"/>
    <property type="molecule type" value="Genomic_DNA"/>
</dbReference>
<dbReference type="Proteomes" id="UP001595999">
    <property type="component" value="Unassembled WGS sequence"/>
</dbReference>
<dbReference type="InterPro" id="IPR009057">
    <property type="entry name" value="Homeodomain-like_sf"/>
</dbReference>
<keyword evidence="10" id="KW-1185">Reference proteome</keyword>
<dbReference type="SUPFAM" id="SSF52172">
    <property type="entry name" value="CheY-like"/>
    <property type="match status" value="1"/>
</dbReference>
<dbReference type="InterPro" id="IPR001789">
    <property type="entry name" value="Sig_transdc_resp-reg_receiver"/>
</dbReference>
<dbReference type="PROSITE" id="PS00676">
    <property type="entry name" value="SIGMA54_INTERACT_2"/>
    <property type="match status" value="1"/>
</dbReference>
<dbReference type="InterPro" id="IPR027417">
    <property type="entry name" value="P-loop_NTPase"/>
</dbReference>
<evidence type="ECO:0000256" key="5">
    <source>
        <dbReference type="ARBA" id="ARBA00023163"/>
    </source>
</evidence>
<feature type="domain" description="Response regulatory" evidence="8">
    <location>
        <begin position="6"/>
        <end position="120"/>
    </location>
</feature>
<dbReference type="Pfam" id="PF25601">
    <property type="entry name" value="AAA_lid_14"/>
    <property type="match status" value="1"/>
</dbReference>
<gene>
    <name evidence="9" type="ORF">ACFO0R_15355</name>
</gene>
<dbReference type="Gene3D" id="1.10.10.60">
    <property type="entry name" value="Homeodomain-like"/>
    <property type="match status" value="1"/>
</dbReference>
<dbReference type="Gene3D" id="1.10.8.60">
    <property type="match status" value="1"/>
</dbReference>
<dbReference type="SMART" id="SM00382">
    <property type="entry name" value="AAA"/>
    <property type="match status" value="1"/>
</dbReference>
<evidence type="ECO:0000256" key="4">
    <source>
        <dbReference type="ARBA" id="ARBA00023125"/>
    </source>
</evidence>
<dbReference type="PROSITE" id="PS00675">
    <property type="entry name" value="SIGMA54_INTERACT_1"/>
    <property type="match status" value="1"/>
</dbReference>
<keyword evidence="2" id="KW-0067">ATP-binding</keyword>
<dbReference type="InterPro" id="IPR011006">
    <property type="entry name" value="CheY-like_superfamily"/>
</dbReference>
<evidence type="ECO:0000256" key="3">
    <source>
        <dbReference type="ARBA" id="ARBA00023015"/>
    </source>
</evidence>
<evidence type="ECO:0000259" key="7">
    <source>
        <dbReference type="PROSITE" id="PS50045"/>
    </source>
</evidence>
<dbReference type="SUPFAM" id="SSF46689">
    <property type="entry name" value="Homeodomain-like"/>
    <property type="match status" value="1"/>
</dbReference>
<dbReference type="Pfam" id="PF00158">
    <property type="entry name" value="Sigma54_activat"/>
    <property type="match status" value="1"/>
</dbReference>
<dbReference type="InterPro" id="IPR025944">
    <property type="entry name" value="Sigma_54_int_dom_CS"/>
</dbReference>
<dbReference type="RefSeq" id="WP_231463678.1">
    <property type="nucleotide sequence ID" value="NZ_JAJOHW010000108.1"/>
</dbReference>
<reference evidence="10" key="1">
    <citation type="journal article" date="2019" name="Int. J. Syst. Evol. Microbiol.">
        <title>The Global Catalogue of Microorganisms (GCM) 10K type strain sequencing project: providing services to taxonomists for standard genome sequencing and annotation.</title>
        <authorList>
            <consortium name="The Broad Institute Genomics Platform"/>
            <consortium name="The Broad Institute Genome Sequencing Center for Infectious Disease"/>
            <person name="Wu L."/>
            <person name="Ma J."/>
        </authorList>
    </citation>
    <scope>NUCLEOTIDE SEQUENCE [LARGE SCALE GENOMIC DNA]</scope>
    <source>
        <strain evidence="10">CGMCC 4.7608</strain>
    </source>
</reference>
<dbReference type="SUPFAM" id="SSF52540">
    <property type="entry name" value="P-loop containing nucleoside triphosphate hydrolases"/>
    <property type="match status" value="1"/>
</dbReference>
<keyword evidence="5" id="KW-0804">Transcription</keyword>
<evidence type="ECO:0000313" key="10">
    <source>
        <dbReference type="Proteomes" id="UP001595999"/>
    </source>
</evidence>
<dbReference type="InterPro" id="IPR002078">
    <property type="entry name" value="Sigma_54_int"/>
</dbReference>
<organism evidence="9 10">
    <name type="scientific">Chromobacterium aquaticum</name>
    <dbReference type="NCBI Taxonomy" id="467180"/>
    <lineage>
        <taxon>Bacteria</taxon>
        <taxon>Pseudomonadati</taxon>
        <taxon>Pseudomonadota</taxon>
        <taxon>Betaproteobacteria</taxon>
        <taxon>Neisseriales</taxon>
        <taxon>Chromobacteriaceae</taxon>
        <taxon>Chromobacterium</taxon>
    </lineage>
</organism>
<dbReference type="CDD" id="cd00009">
    <property type="entry name" value="AAA"/>
    <property type="match status" value="1"/>
</dbReference>
<dbReference type="PANTHER" id="PTHR32071:SF116">
    <property type="entry name" value="TRANSCRIPTIONAL REGULATORY PROTEIN GLRR"/>
    <property type="match status" value="1"/>
</dbReference>
<dbReference type="InterPro" id="IPR025943">
    <property type="entry name" value="Sigma_54_int_dom_ATP-bd_2"/>
</dbReference>
<keyword evidence="3" id="KW-0805">Transcription regulation</keyword>
<accession>A0ABV8ZUR4</accession>
<keyword evidence="6" id="KW-0597">Phosphoprotein</keyword>
<protein>
    <submittedName>
        <fullName evidence="9">Sigma 54-interacting transcriptional regulator</fullName>
    </submittedName>
</protein>
<comment type="caution">
    <text evidence="9">The sequence shown here is derived from an EMBL/GenBank/DDBJ whole genome shotgun (WGS) entry which is preliminary data.</text>
</comment>
<evidence type="ECO:0000259" key="8">
    <source>
        <dbReference type="PROSITE" id="PS50110"/>
    </source>
</evidence>
<evidence type="ECO:0000256" key="2">
    <source>
        <dbReference type="ARBA" id="ARBA00022840"/>
    </source>
</evidence>
<dbReference type="InterPro" id="IPR003593">
    <property type="entry name" value="AAA+_ATPase"/>
</dbReference>
<keyword evidence="4" id="KW-0238">DNA-binding</keyword>
<dbReference type="Gene3D" id="3.40.50.2300">
    <property type="match status" value="1"/>
</dbReference>
<feature type="domain" description="Sigma-54 factor interaction" evidence="7">
    <location>
        <begin position="140"/>
        <end position="369"/>
    </location>
</feature>
<dbReference type="PANTHER" id="PTHR32071">
    <property type="entry name" value="TRANSCRIPTIONAL REGULATORY PROTEIN"/>
    <property type="match status" value="1"/>
</dbReference>
<dbReference type="SMART" id="SM00448">
    <property type="entry name" value="REC"/>
    <property type="match status" value="1"/>
</dbReference>
<dbReference type="InterPro" id="IPR025662">
    <property type="entry name" value="Sigma_54_int_dom_ATP-bd_1"/>
</dbReference>
<dbReference type="PROSITE" id="PS50045">
    <property type="entry name" value="SIGMA54_INTERACT_4"/>
    <property type="match status" value="1"/>
</dbReference>
<name>A0ABV8ZUR4_9NEIS</name>
<keyword evidence="1" id="KW-0547">Nucleotide-binding</keyword>
<feature type="modified residue" description="4-aspartylphosphate" evidence="6">
    <location>
        <position position="55"/>
    </location>
</feature>
<evidence type="ECO:0000256" key="1">
    <source>
        <dbReference type="ARBA" id="ARBA00022741"/>
    </source>
</evidence>
<sequence>MSTPARIILVDDDPDLLRLVGLRLGAAGYEVEALGSAEAALNALAARRADLLLTDWRLPGIDGLELFEQVRQRYPAMPVILLTAHGTVPDAVDAVSRGVFGYLVKPFDGKALLDKVAQGLSLASPGRAVDQAAAGWRSGLVSRSPVMEELLAEARMVASTGASVLLRGESGTGKEVLAKAIHLASPRAGQAFIAVNCGAIPDNLLESELFGHEKGSFTGASARQTGLVQQADGGTLFLDEIGDMPAPLQVKLLRVLQEREVRPVGAARATPVDIRLVSATHRELETLIQEGSFREDLFYRLNVVSLRLPPLAERREDIPLLAAHFLEKIASRYQKAVSGFAADALEYLSAASWPGNIRQLANVVEQCCVLTTGSLVTLAQVQKAVAGEASAIPTLAEAKRQFERDYLERLLRLTGGNVSDAARLADRNRTEFYRLLQKHELTPAAFKQE</sequence>
<dbReference type="PROSITE" id="PS00688">
    <property type="entry name" value="SIGMA54_INTERACT_3"/>
    <property type="match status" value="1"/>
</dbReference>
<dbReference type="Pfam" id="PF00072">
    <property type="entry name" value="Response_reg"/>
    <property type="match status" value="1"/>
</dbReference>
<evidence type="ECO:0000313" key="9">
    <source>
        <dbReference type="EMBL" id="MFC4490990.1"/>
    </source>
</evidence>
<dbReference type="InterPro" id="IPR058031">
    <property type="entry name" value="AAA_lid_NorR"/>
</dbReference>